<comment type="caution">
    <text evidence="1">The sequence shown here is derived from an EMBL/GenBank/DDBJ whole genome shotgun (WGS) entry which is preliminary data.</text>
</comment>
<name>A0A072NIX2_SCHAZ</name>
<dbReference type="EMBL" id="JJRY01000021">
    <property type="protein sequence ID" value="KEF36858.1"/>
    <property type="molecule type" value="Genomic_DNA"/>
</dbReference>
<dbReference type="PATRIC" id="fig|1348973.3.peg.3824"/>
<dbReference type="Proteomes" id="UP000027936">
    <property type="component" value="Unassembled WGS sequence"/>
</dbReference>
<evidence type="ECO:0000313" key="2">
    <source>
        <dbReference type="Proteomes" id="UP000027936"/>
    </source>
</evidence>
<sequence>MRAVRSNEVFNPGAFPKHTYVIRKSLDTRFTYEYRLEQALHTVGFLTSIIGPSKTGKTVLVEKVVGIDKRVLFSGSDFKSANDFWEVVAKKVGLSMEGDLINTNATQGTGVADNIETRSTTTKQKFFTGKDKVIEYFKQNNKVLVLDDFHYAPEEIQYDIAYQLKDAIRLELKAIVISLPHRTDDAIRKNPDLSGRLNLISIEPWKIEELREIATTGFDKLGIKISDDIVTNLAQESLTSPQLMQSICFNLSFYLNIDEKEEIDSITDKSVLKDAYNLITLNLPYSEVVKKLEAGPNPRGQKRKTYTLTTGENIDIYSLLIKAIAEDPPITSISLDEIKRRTDLLIGSNDKPDRNKVRNAIEQAFSIIKASDAFYQVFEWKDNQIYILEPLFLFYLRWGTHI</sequence>
<organism evidence="1 2">
    <name type="scientific">Schinkia azotoformans MEV2011</name>
    <dbReference type="NCBI Taxonomy" id="1348973"/>
    <lineage>
        <taxon>Bacteria</taxon>
        <taxon>Bacillati</taxon>
        <taxon>Bacillota</taxon>
        <taxon>Bacilli</taxon>
        <taxon>Bacillales</taxon>
        <taxon>Bacillaceae</taxon>
        <taxon>Calidifontibacillus/Schinkia group</taxon>
        <taxon>Schinkia</taxon>
    </lineage>
</organism>
<proteinExistence type="predicted"/>
<dbReference type="SUPFAM" id="SSF52540">
    <property type="entry name" value="P-loop containing nucleoside triphosphate hydrolases"/>
    <property type="match status" value="1"/>
</dbReference>
<dbReference type="RefSeq" id="WP_035197562.1">
    <property type="nucleotide sequence ID" value="NZ_JJRY01000021.1"/>
</dbReference>
<dbReference type="OrthoDB" id="2531964at2"/>
<accession>A0A072NIX2</accession>
<gene>
    <name evidence="1" type="ORF">M670_03940</name>
</gene>
<reference evidence="1 2" key="1">
    <citation type="submission" date="2014-04" db="EMBL/GenBank/DDBJ databases">
        <title>Draft genome sequence of Bacillus azotoformans MEV2011, a (co-) denitrifying strain unable to grow in the presence of oxygen.</title>
        <authorList>
            <person name="Nielsen M."/>
            <person name="Schreiber L."/>
            <person name="Finster K."/>
            <person name="Schramm A."/>
        </authorList>
    </citation>
    <scope>NUCLEOTIDE SEQUENCE [LARGE SCALE GENOMIC DNA]</scope>
    <source>
        <strain evidence="1 2">MEV2011</strain>
    </source>
</reference>
<protein>
    <submittedName>
        <fullName evidence="1">Uncharacterized protein</fullName>
    </submittedName>
</protein>
<dbReference type="Gene3D" id="3.40.50.300">
    <property type="entry name" value="P-loop containing nucleotide triphosphate hydrolases"/>
    <property type="match status" value="1"/>
</dbReference>
<dbReference type="InterPro" id="IPR027417">
    <property type="entry name" value="P-loop_NTPase"/>
</dbReference>
<dbReference type="AlphaFoldDB" id="A0A072NIX2"/>
<evidence type="ECO:0000313" key="1">
    <source>
        <dbReference type="EMBL" id="KEF36858.1"/>
    </source>
</evidence>